<dbReference type="InterPro" id="IPR036390">
    <property type="entry name" value="WH_DNA-bd_sf"/>
</dbReference>
<gene>
    <name evidence="3" type="ORF">GCM10009663_28000</name>
</gene>
<dbReference type="InterPro" id="IPR000835">
    <property type="entry name" value="HTH_MarR-typ"/>
</dbReference>
<name>A0ABP4E060_9ACTN</name>
<dbReference type="PANTHER" id="PTHR18964:SF173">
    <property type="entry name" value="GLUCOKINASE"/>
    <property type="match status" value="1"/>
</dbReference>
<dbReference type="InterPro" id="IPR036388">
    <property type="entry name" value="WH-like_DNA-bd_sf"/>
</dbReference>
<dbReference type="Gene3D" id="1.10.10.10">
    <property type="entry name" value="Winged helix-like DNA-binding domain superfamily/Winged helix DNA-binding domain"/>
    <property type="match status" value="1"/>
</dbReference>
<evidence type="ECO:0000256" key="1">
    <source>
        <dbReference type="ARBA" id="ARBA00006479"/>
    </source>
</evidence>
<protein>
    <submittedName>
        <fullName evidence="3">ROK family transcriptional regulator</fullName>
    </submittedName>
</protein>
<comment type="caution">
    <text evidence="3">The sequence shown here is derived from an EMBL/GenBank/DDBJ whole genome shotgun (WGS) entry which is preliminary data.</text>
</comment>
<feature type="domain" description="HTH marR-type" evidence="2">
    <location>
        <begin position="18"/>
        <end position="67"/>
    </location>
</feature>
<dbReference type="Gene3D" id="3.30.420.40">
    <property type="match status" value="2"/>
</dbReference>
<comment type="similarity">
    <text evidence="1">Belongs to the ROK (NagC/XylR) family.</text>
</comment>
<dbReference type="InterPro" id="IPR000600">
    <property type="entry name" value="ROK"/>
</dbReference>
<dbReference type="Pfam" id="PF00480">
    <property type="entry name" value="ROK"/>
    <property type="match status" value="1"/>
</dbReference>
<accession>A0ABP4E060</accession>
<keyword evidence="4" id="KW-1185">Reference proteome</keyword>
<evidence type="ECO:0000259" key="2">
    <source>
        <dbReference type="Pfam" id="PF12802"/>
    </source>
</evidence>
<dbReference type="EMBL" id="BAAALD010000022">
    <property type="protein sequence ID" value="GAA1083255.1"/>
    <property type="molecule type" value="Genomic_DNA"/>
</dbReference>
<proteinExistence type="inferred from homology"/>
<organism evidence="3 4">
    <name type="scientific">Kitasatospora arboriphila</name>
    <dbReference type="NCBI Taxonomy" id="258052"/>
    <lineage>
        <taxon>Bacteria</taxon>
        <taxon>Bacillati</taxon>
        <taxon>Actinomycetota</taxon>
        <taxon>Actinomycetes</taxon>
        <taxon>Kitasatosporales</taxon>
        <taxon>Streptomycetaceae</taxon>
        <taxon>Kitasatospora</taxon>
    </lineage>
</organism>
<evidence type="ECO:0000313" key="4">
    <source>
        <dbReference type="Proteomes" id="UP001499987"/>
    </source>
</evidence>
<dbReference type="PANTHER" id="PTHR18964">
    <property type="entry name" value="ROK (REPRESSOR, ORF, KINASE) FAMILY"/>
    <property type="match status" value="1"/>
</dbReference>
<sequence length="397" mass="40431">MSDLHESAALSARRLRTRTALLAVLAEYGALSRSDLGRLTGLSRSAVSSAVADLRAEGAVTEQPAPTGPVTGRGRPAAVVALSRDNGLVLGLDLGHAHITAAVGTGEGTVLGEATALLDIDDHPQRALDTAADLAVEAMRQAGCGPEAVGAAAAGAPAAMDLRTRAVRAPTILAKWIGLDPAAELARRLRMPVAVANDAEMGARGERALGAGRGLNDLIYVKASHGVGSGLVLGGQFYRGATGLAGEIGHIQLPGATSWCRCGNRGCLETVVSVAEVRRRLTHVLASADRGNVPEEIPPLDELGGRPAAARVITDAGRTLGRVLADLVNCLNPAAIIIGGELGQAGTPLVTGVRESIDRYAQPAVADAVEITAGTLGVRAELHGALVTAAESRRTVA</sequence>
<dbReference type="RefSeq" id="WP_344623907.1">
    <property type="nucleotide sequence ID" value="NZ_BAAALD010000022.1"/>
</dbReference>
<dbReference type="Proteomes" id="UP001499987">
    <property type="component" value="Unassembled WGS sequence"/>
</dbReference>
<dbReference type="InterPro" id="IPR043129">
    <property type="entry name" value="ATPase_NBD"/>
</dbReference>
<dbReference type="SUPFAM" id="SSF53067">
    <property type="entry name" value="Actin-like ATPase domain"/>
    <property type="match status" value="1"/>
</dbReference>
<reference evidence="4" key="1">
    <citation type="journal article" date="2019" name="Int. J. Syst. Evol. Microbiol.">
        <title>The Global Catalogue of Microorganisms (GCM) 10K type strain sequencing project: providing services to taxonomists for standard genome sequencing and annotation.</title>
        <authorList>
            <consortium name="The Broad Institute Genomics Platform"/>
            <consortium name="The Broad Institute Genome Sequencing Center for Infectious Disease"/>
            <person name="Wu L."/>
            <person name="Ma J."/>
        </authorList>
    </citation>
    <scope>NUCLEOTIDE SEQUENCE [LARGE SCALE GENOMIC DNA]</scope>
    <source>
        <strain evidence="4">JCM 13002</strain>
    </source>
</reference>
<dbReference type="Pfam" id="PF12802">
    <property type="entry name" value="MarR_2"/>
    <property type="match status" value="1"/>
</dbReference>
<dbReference type="SUPFAM" id="SSF46785">
    <property type="entry name" value="Winged helix' DNA-binding domain"/>
    <property type="match status" value="1"/>
</dbReference>
<evidence type="ECO:0000313" key="3">
    <source>
        <dbReference type="EMBL" id="GAA1083255.1"/>
    </source>
</evidence>